<reference evidence="9 10" key="1">
    <citation type="submission" date="2020-09" db="EMBL/GenBank/DDBJ databases">
        <title>Echinicola sp. CAU 1574 isolated from sand of Sido Beach.</title>
        <authorList>
            <person name="Kim W."/>
        </authorList>
    </citation>
    <scope>NUCLEOTIDE SEQUENCE [LARGE SCALE GENOMIC DNA]</scope>
    <source>
        <strain evidence="9 10">CAU 1574</strain>
    </source>
</reference>
<dbReference type="InterPro" id="IPR002549">
    <property type="entry name" value="AI-2E-like"/>
</dbReference>
<sequence length="377" mass="41474">MEKKYPSSIILASKLIVLFLTIAMAHFLKSVLVPMMFALIISIMLYPLCNLLERIKFPRAAASIVSVIVATLVLSGLMYFIVHQVIVIGKDGQDIATNFANIYDSIQKWFEGKFGLEPGQLTNQIREEAHKSVSNIGKYLTTVFSSAGGTLANGVLVPLYTFFFLYYRDFFKDFLIQAAKGAPAEKVVETISRIYHVIQSYLLGLVTVMGIVAILNTVGLLVMGIEYAWFFGTLAAILILIPYIGVAIGSLVPALYALATMDSSWYALGVIGWFQVVQFLEGNFITPNIVGGKVSLNPLIAIVSLILGGMLFGLGGLILAIPMVAVIKIVFDMTEATQPFSFLIGEPDEEHLHRDSFEKLMDKHEVNKKKEGSSLKD</sequence>
<comment type="similarity">
    <text evidence="2">Belongs to the autoinducer-2 exporter (AI-2E) (TC 2.A.86) family.</text>
</comment>
<dbReference type="PANTHER" id="PTHR21716:SF53">
    <property type="entry name" value="PERMEASE PERM-RELATED"/>
    <property type="match status" value="1"/>
</dbReference>
<evidence type="ECO:0000256" key="5">
    <source>
        <dbReference type="ARBA" id="ARBA00022692"/>
    </source>
</evidence>
<evidence type="ECO:0000256" key="2">
    <source>
        <dbReference type="ARBA" id="ARBA00009773"/>
    </source>
</evidence>
<keyword evidence="10" id="KW-1185">Reference proteome</keyword>
<keyword evidence="7 8" id="KW-0472">Membrane</keyword>
<evidence type="ECO:0000256" key="4">
    <source>
        <dbReference type="ARBA" id="ARBA00022475"/>
    </source>
</evidence>
<feature type="transmembrane region" description="Helical" evidence="8">
    <location>
        <begin position="7"/>
        <end position="25"/>
    </location>
</feature>
<proteinExistence type="inferred from homology"/>
<dbReference type="PANTHER" id="PTHR21716">
    <property type="entry name" value="TRANSMEMBRANE PROTEIN"/>
    <property type="match status" value="1"/>
</dbReference>
<evidence type="ECO:0000256" key="1">
    <source>
        <dbReference type="ARBA" id="ARBA00004651"/>
    </source>
</evidence>
<protein>
    <submittedName>
        <fullName evidence="9">AI-2E family transporter</fullName>
    </submittedName>
</protein>
<evidence type="ECO:0000313" key="10">
    <source>
        <dbReference type="Proteomes" id="UP000647133"/>
    </source>
</evidence>
<feature type="transmembrane region" description="Helical" evidence="8">
    <location>
        <begin position="31"/>
        <end position="49"/>
    </location>
</feature>
<keyword evidence="6 8" id="KW-1133">Transmembrane helix</keyword>
<feature type="transmembrane region" description="Helical" evidence="8">
    <location>
        <begin position="265"/>
        <end position="286"/>
    </location>
</feature>
<feature type="transmembrane region" description="Helical" evidence="8">
    <location>
        <begin position="143"/>
        <end position="167"/>
    </location>
</feature>
<keyword evidence="4" id="KW-1003">Cell membrane</keyword>
<evidence type="ECO:0000256" key="8">
    <source>
        <dbReference type="SAM" id="Phobius"/>
    </source>
</evidence>
<feature type="transmembrane region" description="Helical" evidence="8">
    <location>
        <begin position="61"/>
        <end position="82"/>
    </location>
</feature>
<evidence type="ECO:0000256" key="7">
    <source>
        <dbReference type="ARBA" id="ARBA00023136"/>
    </source>
</evidence>
<feature type="transmembrane region" description="Helical" evidence="8">
    <location>
        <begin position="298"/>
        <end position="331"/>
    </location>
</feature>
<dbReference type="EMBL" id="JACYTQ010000004">
    <property type="protein sequence ID" value="MBD8489655.1"/>
    <property type="molecule type" value="Genomic_DNA"/>
</dbReference>
<organism evidence="9 10">
    <name type="scientific">Echinicola arenosa</name>
    <dbReference type="NCBI Taxonomy" id="2774144"/>
    <lineage>
        <taxon>Bacteria</taxon>
        <taxon>Pseudomonadati</taxon>
        <taxon>Bacteroidota</taxon>
        <taxon>Cytophagia</taxon>
        <taxon>Cytophagales</taxon>
        <taxon>Cyclobacteriaceae</taxon>
        <taxon>Echinicola</taxon>
    </lineage>
</organism>
<dbReference type="RefSeq" id="WP_192010543.1">
    <property type="nucleotide sequence ID" value="NZ_JACYTQ010000004.1"/>
</dbReference>
<dbReference type="Proteomes" id="UP000647133">
    <property type="component" value="Unassembled WGS sequence"/>
</dbReference>
<feature type="transmembrane region" description="Helical" evidence="8">
    <location>
        <begin position="201"/>
        <end position="223"/>
    </location>
</feature>
<evidence type="ECO:0000256" key="6">
    <source>
        <dbReference type="ARBA" id="ARBA00022989"/>
    </source>
</evidence>
<comment type="subcellular location">
    <subcellularLocation>
        <location evidence="1">Cell membrane</location>
        <topology evidence="1">Multi-pass membrane protein</topology>
    </subcellularLocation>
</comment>
<comment type="caution">
    <text evidence="9">The sequence shown here is derived from an EMBL/GenBank/DDBJ whole genome shotgun (WGS) entry which is preliminary data.</text>
</comment>
<dbReference type="Pfam" id="PF01594">
    <property type="entry name" value="AI-2E_transport"/>
    <property type="match status" value="1"/>
</dbReference>
<evidence type="ECO:0000313" key="9">
    <source>
        <dbReference type="EMBL" id="MBD8489655.1"/>
    </source>
</evidence>
<name>A0ABR9ALT7_9BACT</name>
<keyword evidence="3" id="KW-0813">Transport</keyword>
<accession>A0ABR9ALT7</accession>
<keyword evidence="5 8" id="KW-0812">Transmembrane</keyword>
<feature type="transmembrane region" description="Helical" evidence="8">
    <location>
        <begin position="229"/>
        <end position="258"/>
    </location>
</feature>
<evidence type="ECO:0000256" key="3">
    <source>
        <dbReference type="ARBA" id="ARBA00022448"/>
    </source>
</evidence>
<gene>
    <name evidence="9" type="ORF">IFO69_12940</name>
</gene>